<feature type="region of interest" description="Disordered" evidence="1">
    <location>
        <begin position="1"/>
        <end position="29"/>
    </location>
</feature>
<comment type="caution">
    <text evidence="2">The sequence shown here is derived from an EMBL/GenBank/DDBJ whole genome shotgun (WGS) entry which is preliminary data.</text>
</comment>
<accession>A0AA89BTS9</accession>
<dbReference type="AlphaFoldDB" id="A0AA89BTS9"/>
<dbReference type="Proteomes" id="UP001186944">
    <property type="component" value="Unassembled WGS sequence"/>
</dbReference>
<dbReference type="EMBL" id="VSWD01000011">
    <property type="protein sequence ID" value="KAK3087105.1"/>
    <property type="molecule type" value="Genomic_DNA"/>
</dbReference>
<name>A0AA89BTS9_PINIB</name>
<sequence length="79" mass="9110">MSLTVPGPLDKNVSSSMSNLSIEDEEERSFKDKLKRTFSSLKRRKRRQDKTLLTVPEPSLHTGHRKLSMVQSNPIPYVR</sequence>
<evidence type="ECO:0000256" key="1">
    <source>
        <dbReference type="SAM" id="MobiDB-lite"/>
    </source>
</evidence>
<keyword evidence="3" id="KW-1185">Reference proteome</keyword>
<feature type="compositionally biased region" description="Polar residues" evidence="1">
    <location>
        <begin position="12"/>
        <end position="21"/>
    </location>
</feature>
<proteinExistence type="predicted"/>
<evidence type="ECO:0000313" key="3">
    <source>
        <dbReference type="Proteomes" id="UP001186944"/>
    </source>
</evidence>
<gene>
    <name evidence="2" type="ORF">FSP39_001780</name>
</gene>
<reference evidence="2" key="1">
    <citation type="submission" date="2019-08" db="EMBL/GenBank/DDBJ databases">
        <title>The improved chromosome-level genome for the pearl oyster Pinctada fucata martensii using PacBio sequencing and Hi-C.</title>
        <authorList>
            <person name="Zheng Z."/>
        </authorList>
    </citation>
    <scope>NUCLEOTIDE SEQUENCE</scope>
    <source>
        <strain evidence="2">ZZ-2019</strain>
        <tissue evidence="2">Adductor muscle</tissue>
    </source>
</reference>
<organism evidence="2 3">
    <name type="scientific">Pinctada imbricata</name>
    <name type="common">Atlantic pearl-oyster</name>
    <name type="synonym">Pinctada martensii</name>
    <dbReference type="NCBI Taxonomy" id="66713"/>
    <lineage>
        <taxon>Eukaryota</taxon>
        <taxon>Metazoa</taxon>
        <taxon>Spiralia</taxon>
        <taxon>Lophotrochozoa</taxon>
        <taxon>Mollusca</taxon>
        <taxon>Bivalvia</taxon>
        <taxon>Autobranchia</taxon>
        <taxon>Pteriomorphia</taxon>
        <taxon>Pterioida</taxon>
        <taxon>Pterioidea</taxon>
        <taxon>Pteriidae</taxon>
        <taxon>Pinctada</taxon>
    </lineage>
</organism>
<protein>
    <submittedName>
        <fullName evidence="2">Uncharacterized protein</fullName>
    </submittedName>
</protein>
<evidence type="ECO:0000313" key="2">
    <source>
        <dbReference type="EMBL" id="KAK3087105.1"/>
    </source>
</evidence>